<protein>
    <recommendedName>
        <fullName evidence="1">BEACH-type PH domain-containing protein</fullName>
    </recommendedName>
</protein>
<feature type="domain" description="BEACH-type PH" evidence="1">
    <location>
        <begin position="73"/>
        <end position="117"/>
    </location>
</feature>
<reference evidence="2" key="2">
    <citation type="submission" date="2024-06" db="UniProtKB">
        <authorList>
            <consortium name="EnsemblMetazoa"/>
        </authorList>
    </citation>
    <scope>IDENTIFICATION</scope>
</reference>
<dbReference type="AlphaFoldDB" id="A0AAN0K253"/>
<accession>A0AAN0K253</accession>
<dbReference type="InterPro" id="IPR023362">
    <property type="entry name" value="PH-BEACH_dom"/>
</dbReference>
<evidence type="ECO:0000313" key="2">
    <source>
        <dbReference type="EnsemblMetazoa" id="XP_019863355.1"/>
    </source>
</evidence>
<name>A0AAN0K253_AMPQE</name>
<evidence type="ECO:0000259" key="1">
    <source>
        <dbReference type="PROSITE" id="PS51783"/>
    </source>
</evidence>
<dbReference type="InterPro" id="IPR057496">
    <property type="entry name" value="FAN-like_PH"/>
</dbReference>
<organism evidence="2 3">
    <name type="scientific">Amphimedon queenslandica</name>
    <name type="common">Sponge</name>
    <dbReference type="NCBI Taxonomy" id="400682"/>
    <lineage>
        <taxon>Eukaryota</taxon>
        <taxon>Metazoa</taxon>
        <taxon>Porifera</taxon>
        <taxon>Demospongiae</taxon>
        <taxon>Heteroscleromorpha</taxon>
        <taxon>Haplosclerida</taxon>
        <taxon>Niphatidae</taxon>
        <taxon>Amphimedon</taxon>
    </lineage>
</organism>
<dbReference type="EnsemblMetazoa" id="XM_020007796.1">
    <property type="protein sequence ID" value="XP_019863355.1"/>
    <property type="gene ID" value="LOC109592315"/>
</dbReference>
<dbReference type="RefSeq" id="XP_019863355.1">
    <property type="nucleotide sequence ID" value="XM_020007796.1"/>
</dbReference>
<evidence type="ECO:0000313" key="3">
    <source>
        <dbReference type="Proteomes" id="UP000007879"/>
    </source>
</evidence>
<dbReference type="Pfam" id="PF25400">
    <property type="entry name" value="PH_FAN"/>
    <property type="match status" value="1"/>
</dbReference>
<dbReference type="PROSITE" id="PS51783">
    <property type="entry name" value="PH_BEACH"/>
    <property type="match status" value="1"/>
</dbReference>
<dbReference type="Proteomes" id="UP000007879">
    <property type="component" value="Unassembled WGS sequence"/>
</dbReference>
<reference evidence="3" key="1">
    <citation type="journal article" date="2010" name="Nature">
        <title>The Amphimedon queenslandica genome and the evolution of animal complexity.</title>
        <authorList>
            <person name="Srivastava M."/>
            <person name="Simakov O."/>
            <person name="Chapman J."/>
            <person name="Fahey B."/>
            <person name="Gauthier M.E."/>
            <person name="Mitros T."/>
            <person name="Richards G.S."/>
            <person name="Conaco C."/>
            <person name="Dacre M."/>
            <person name="Hellsten U."/>
            <person name="Larroux C."/>
            <person name="Putnam N.H."/>
            <person name="Stanke M."/>
            <person name="Adamska M."/>
            <person name="Darling A."/>
            <person name="Degnan S.M."/>
            <person name="Oakley T.H."/>
            <person name="Plachetzki D.C."/>
            <person name="Zhai Y."/>
            <person name="Adamski M."/>
            <person name="Calcino A."/>
            <person name="Cummins S.F."/>
            <person name="Goodstein D.M."/>
            <person name="Harris C."/>
            <person name="Jackson D.J."/>
            <person name="Leys S.P."/>
            <person name="Shu S."/>
            <person name="Woodcroft B.J."/>
            <person name="Vervoort M."/>
            <person name="Kosik K.S."/>
            <person name="Manning G."/>
            <person name="Degnan B.M."/>
            <person name="Rokhsar D.S."/>
        </authorList>
    </citation>
    <scope>NUCLEOTIDE SEQUENCE [LARGE SCALE GENOMIC DNA]</scope>
</reference>
<keyword evidence="3" id="KW-1185">Reference proteome</keyword>
<proteinExistence type="predicted"/>
<sequence>MLERNIMAPFSFVKKERRLVFSLNYGNIDAVLAKIVTLERAVKLGKKDQNLLIENIVQSRQNEVSFNTSWLENLYEEIILETQGDRITPLVSNPGRIMLTSSRIYFQPFNNVEVVST</sequence>
<dbReference type="KEGG" id="aqu:109592315"/>
<dbReference type="GeneID" id="109592315"/>